<keyword evidence="3" id="KW-1185">Reference proteome</keyword>
<feature type="non-terminal residue" evidence="2">
    <location>
        <position position="1"/>
    </location>
</feature>
<proteinExistence type="predicted"/>
<name>A0A5C3PEG4_9APHY</name>
<dbReference type="Proteomes" id="UP000308197">
    <property type="component" value="Unassembled WGS sequence"/>
</dbReference>
<dbReference type="InParanoid" id="A0A5C3PEG4"/>
<dbReference type="STRING" id="1314778.A0A5C3PEG4"/>
<reference evidence="2 3" key="1">
    <citation type="journal article" date="2019" name="Nat. Ecol. Evol.">
        <title>Megaphylogeny resolves global patterns of mushroom evolution.</title>
        <authorList>
            <person name="Varga T."/>
            <person name="Krizsan K."/>
            <person name="Foldi C."/>
            <person name="Dima B."/>
            <person name="Sanchez-Garcia M."/>
            <person name="Sanchez-Ramirez S."/>
            <person name="Szollosi G.J."/>
            <person name="Szarkandi J.G."/>
            <person name="Papp V."/>
            <person name="Albert L."/>
            <person name="Andreopoulos W."/>
            <person name="Angelini C."/>
            <person name="Antonin V."/>
            <person name="Barry K.W."/>
            <person name="Bougher N.L."/>
            <person name="Buchanan P."/>
            <person name="Buyck B."/>
            <person name="Bense V."/>
            <person name="Catcheside P."/>
            <person name="Chovatia M."/>
            <person name="Cooper J."/>
            <person name="Damon W."/>
            <person name="Desjardin D."/>
            <person name="Finy P."/>
            <person name="Geml J."/>
            <person name="Haridas S."/>
            <person name="Hughes K."/>
            <person name="Justo A."/>
            <person name="Karasinski D."/>
            <person name="Kautmanova I."/>
            <person name="Kiss B."/>
            <person name="Kocsube S."/>
            <person name="Kotiranta H."/>
            <person name="LaButti K.M."/>
            <person name="Lechner B.E."/>
            <person name="Liimatainen K."/>
            <person name="Lipzen A."/>
            <person name="Lukacs Z."/>
            <person name="Mihaltcheva S."/>
            <person name="Morgado L.N."/>
            <person name="Niskanen T."/>
            <person name="Noordeloos M.E."/>
            <person name="Ohm R.A."/>
            <person name="Ortiz-Santana B."/>
            <person name="Ovrebo C."/>
            <person name="Racz N."/>
            <person name="Riley R."/>
            <person name="Savchenko A."/>
            <person name="Shiryaev A."/>
            <person name="Soop K."/>
            <person name="Spirin V."/>
            <person name="Szebenyi C."/>
            <person name="Tomsovsky M."/>
            <person name="Tulloss R.E."/>
            <person name="Uehling J."/>
            <person name="Grigoriev I.V."/>
            <person name="Vagvolgyi C."/>
            <person name="Papp T."/>
            <person name="Martin F.M."/>
            <person name="Miettinen O."/>
            <person name="Hibbett D.S."/>
            <person name="Nagy L.G."/>
        </authorList>
    </citation>
    <scope>NUCLEOTIDE SEQUENCE [LARGE SCALE GENOMIC DNA]</scope>
    <source>
        <strain evidence="2 3">HHB13444</strain>
    </source>
</reference>
<organism evidence="2 3">
    <name type="scientific">Polyporus arcularius HHB13444</name>
    <dbReference type="NCBI Taxonomy" id="1314778"/>
    <lineage>
        <taxon>Eukaryota</taxon>
        <taxon>Fungi</taxon>
        <taxon>Dikarya</taxon>
        <taxon>Basidiomycota</taxon>
        <taxon>Agaricomycotina</taxon>
        <taxon>Agaricomycetes</taxon>
        <taxon>Polyporales</taxon>
        <taxon>Polyporaceae</taxon>
        <taxon>Polyporus</taxon>
    </lineage>
</organism>
<dbReference type="Pfam" id="PF20149">
    <property type="entry name" value="DUF6532"/>
    <property type="match status" value="1"/>
</dbReference>
<sequence>SNKAALRGDFAQAAKEVLDHAVTLYKTQVTSEKAYPDKLTERTWAKTAWKQAAIELDIPLKYHRSIIPLITRYSWHLRSELKGAARSAVEGAYGFKPAAPDDIEWIEYNKARATALLTNNAFAYEDPNTDKGLYQVYIIQAVINRVYYKGPEDDGVKHDDVYRPFPLKGLALVLTAIHCAIQEWETGMFSNVKFDQNGYSRIYDRHVADLGSFRYKTRQHKVLEKICTKISERGRAHAKAPVENYTALGGISEEQMDRAVAAY</sequence>
<gene>
    <name evidence="2" type="ORF">K466DRAFT_451138</name>
</gene>
<feature type="non-terminal residue" evidence="2">
    <location>
        <position position="263"/>
    </location>
</feature>
<evidence type="ECO:0000313" key="3">
    <source>
        <dbReference type="Proteomes" id="UP000308197"/>
    </source>
</evidence>
<evidence type="ECO:0000313" key="2">
    <source>
        <dbReference type="EMBL" id="TFK88135.1"/>
    </source>
</evidence>
<dbReference type="InterPro" id="IPR045341">
    <property type="entry name" value="DUF6532"/>
</dbReference>
<feature type="domain" description="DUF6532" evidence="1">
    <location>
        <begin position="21"/>
        <end position="212"/>
    </location>
</feature>
<dbReference type="AlphaFoldDB" id="A0A5C3PEG4"/>
<dbReference type="EMBL" id="ML211125">
    <property type="protein sequence ID" value="TFK88135.1"/>
    <property type="molecule type" value="Genomic_DNA"/>
</dbReference>
<protein>
    <recommendedName>
        <fullName evidence="1">DUF6532 domain-containing protein</fullName>
    </recommendedName>
</protein>
<accession>A0A5C3PEG4</accession>
<evidence type="ECO:0000259" key="1">
    <source>
        <dbReference type="Pfam" id="PF20149"/>
    </source>
</evidence>